<gene>
    <name evidence="1" type="ORF">M7I_5976</name>
</gene>
<organism evidence="1 2">
    <name type="scientific">Glarea lozoyensis (strain ATCC 74030 / MF5533)</name>
    <dbReference type="NCBI Taxonomy" id="1104152"/>
    <lineage>
        <taxon>Eukaryota</taxon>
        <taxon>Fungi</taxon>
        <taxon>Dikarya</taxon>
        <taxon>Ascomycota</taxon>
        <taxon>Pezizomycotina</taxon>
        <taxon>Leotiomycetes</taxon>
        <taxon>Helotiales</taxon>
        <taxon>Helotiaceae</taxon>
        <taxon>Glarea</taxon>
    </lineage>
</organism>
<name>H0ETB5_GLAL7</name>
<dbReference type="AlphaFoldDB" id="H0ETB5"/>
<sequence>MKKRQYLAREPQIPVFLPGWKSNQSIRVTPRIPITASLPFDTAAGVSIKRRRYTATEVC</sequence>
<reference evidence="1 2" key="1">
    <citation type="journal article" date="2012" name="Eukaryot. Cell">
        <title>Genome sequence of the fungus Glarea lozoyensis: the first genome sequence of a species from the Helotiaceae family.</title>
        <authorList>
            <person name="Youssar L."/>
            <person name="Gruening B.A."/>
            <person name="Erxleben A."/>
            <person name="Guenther S."/>
            <person name="Huettel W."/>
        </authorList>
    </citation>
    <scope>NUCLEOTIDE SEQUENCE [LARGE SCALE GENOMIC DNA]</scope>
    <source>
        <strain evidence="2">ATCC 74030 / MF5533</strain>
    </source>
</reference>
<dbReference type="EMBL" id="AGUE01000161">
    <property type="protein sequence ID" value="EHK98210.1"/>
    <property type="molecule type" value="Genomic_DNA"/>
</dbReference>
<dbReference type="Proteomes" id="UP000005446">
    <property type="component" value="Unassembled WGS sequence"/>
</dbReference>
<comment type="caution">
    <text evidence="1">The sequence shown here is derived from an EMBL/GenBank/DDBJ whole genome shotgun (WGS) entry which is preliminary data.</text>
</comment>
<evidence type="ECO:0000313" key="1">
    <source>
        <dbReference type="EMBL" id="EHK98210.1"/>
    </source>
</evidence>
<keyword evidence="2" id="KW-1185">Reference proteome</keyword>
<proteinExistence type="predicted"/>
<dbReference type="HOGENOM" id="CLU_2960968_0_0_1"/>
<protein>
    <submittedName>
        <fullName evidence="1">Uncharacterized protein</fullName>
    </submittedName>
</protein>
<accession>H0ETB5</accession>
<evidence type="ECO:0000313" key="2">
    <source>
        <dbReference type="Proteomes" id="UP000005446"/>
    </source>
</evidence>
<dbReference type="InParanoid" id="H0ETB5"/>